<feature type="transmembrane region" description="Helical" evidence="10">
    <location>
        <begin position="219"/>
        <end position="243"/>
    </location>
</feature>
<comment type="subcellular location">
    <subcellularLocation>
        <location evidence="1 10">Endoplasmic reticulum membrane</location>
        <topology evidence="1 10">Multi-pass membrane protein</topology>
    </subcellularLocation>
    <subcellularLocation>
        <location evidence="10">Golgi apparatus membrane</location>
        <topology evidence="10">Multi-pass membrane protein</topology>
    </subcellularLocation>
</comment>
<dbReference type="EMBL" id="JAACJM010000020">
    <property type="protein sequence ID" value="KAF5367139.1"/>
    <property type="molecule type" value="Genomic_DNA"/>
</dbReference>
<evidence type="ECO:0000313" key="11">
    <source>
        <dbReference type="EMBL" id="KAF5367139.1"/>
    </source>
</evidence>
<evidence type="ECO:0000256" key="7">
    <source>
        <dbReference type="ARBA" id="ARBA00023055"/>
    </source>
</evidence>
<dbReference type="GO" id="GO:0000139">
    <property type="term" value="C:Golgi membrane"/>
    <property type="evidence" value="ECO:0007669"/>
    <property type="project" value="UniProtKB-SubCell"/>
</dbReference>
<proteinExistence type="inferred from homology"/>
<evidence type="ECO:0000256" key="4">
    <source>
        <dbReference type="ARBA" id="ARBA00022692"/>
    </source>
</evidence>
<dbReference type="Pfam" id="PF04161">
    <property type="entry name" value="Arv1"/>
    <property type="match status" value="1"/>
</dbReference>
<organism evidence="11 12">
    <name type="scientific">Tetrapyrgos nigripes</name>
    <dbReference type="NCBI Taxonomy" id="182062"/>
    <lineage>
        <taxon>Eukaryota</taxon>
        <taxon>Fungi</taxon>
        <taxon>Dikarya</taxon>
        <taxon>Basidiomycota</taxon>
        <taxon>Agaricomycotina</taxon>
        <taxon>Agaricomycetes</taxon>
        <taxon>Agaricomycetidae</taxon>
        <taxon>Agaricales</taxon>
        <taxon>Marasmiineae</taxon>
        <taxon>Marasmiaceae</taxon>
        <taxon>Tetrapyrgos</taxon>
    </lineage>
</organism>
<keyword evidence="6 10" id="KW-1133">Transmembrane helix</keyword>
<evidence type="ECO:0000256" key="1">
    <source>
        <dbReference type="ARBA" id="ARBA00004477"/>
    </source>
</evidence>
<keyword evidence="7 10" id="KW-0445">Lipid transport</keyword>
<dbReference type="Proteomes" id="UP000559256">
    <property type="component" value="Unassembled WGS sequence"/>
</dbReference>
<evidence type="ECO:0000256" key="10">
    <source>
        <dbReference type="RuleBase" id="RU368065"/>
    </source>
</evidence>
<keyword evidence="12" id="KW-1185">Reference proteome</keyword>
<keyword evidence="8 10" id="KW-0443">Lipid metabolism</keyword>
<keyword evidence="10" id="KW-0333">Golgi apparatus</keyword>
<dbReference type="GO" id="GO:0016125">
    <property type="term" value="P:sterol metabolic process"/>
    <property type="evidence" value="ECO:0007669"/>
    <property type="project" value="UniProtKB-UniRule"/>
</dbReference>
<dbReference type="GO" id="GO:0006665">
    <property type="term" value="P:sphingolipid metabolic process"/>
    <property type="evidence" value="ECO:0007669"/>
    <property type="project" value="UniProtKB-UniRule"/>
</dbReference>
<reference evidence="11 12" key="1">
    <citation type="journal article" date="2020" name="ISME J.">
        <title>Uncovering the hidden diversity of litter-decomposition mechanisms in mushroom-forming fungi.</title>
        <authorList>
            <person name="Floudas D."/>
            <person name="Bentzer J."/>
            <person name="Ahren D."/>
            <person name="Johansson T."/>
            <person name="Persson P."/>
            <person name="Tunlid A."/>
        </authorList>
    </citation>
    <scope>NUCLEOTIDE SEQUENCE [LARGE SCALE GENOMIC DNA]</scope>
    <source>
        <strain evidence="11 12">CBS 291.85</strain>
    </source>
</reference>
<dbReference type="PANTHER" id="PTHR14467">
    <property type="entry name" value="ARV1"/>
    <property type="match status" value="1"/>
</dbReference>
<evidence type="ECO:0000256" key="9">
    <source>
        <dbReference type="ARBA" id="ARBA00023136"/>
    </source>
</evidence>
<protein>
    <recommendedName>
        <fullName evidence="10">Protein ARV</fullName>
    </recommendedName>
</protein>
<dbReference type="GO" id="GO:0097036">
    <property type="term" value="P:regulation of plasma membrane sterol distribution"/>
    <property type="evidence" value="ECO:0007669"/>
    <property type="project" value="UniProtKB-UniRule"/>
</dbReference>
<evidence type="ECO:0000256" key="3">
    <source>
        <dbReference type="ARBA" id="ARBA00022448"/>
    </source>
</evidence>
<accession>A0A8H5GLV4</accession>
<dbReference type="OrthoDB" id="2192830at2759"/>
<feature type="transmembrane region" description="Helical" evidence="10">
    <location>
        <begin position="179"/>
        <end position="199"/>
    </location>
</feature>
<keyword evidence="9 10" id="KW-0472">Membrane</keyword>
<evidence type="ECO:0000256" key="8">
    <source>
        <dbReference type="ARBA" id="ARBA00023098"/>
    </source>
</evidence>
<dbReference type="AlphaFoldDB" id="A0A8H5GLV4"/>
<dbReference type="InterPro" id="IPR007290">
    <property type="entry name" value="Arv1"/>
</dbReference>
<dbReference type="GO" id="GO:0032366">
    <property type="term" value="P:intracellular sterol transport"/>
    <property type="evidence" value="ECO:0007669"/>
    <property type="project" value="UniProtKB-UniRule"/>
</dbReference>
<comment type="caution">
    <text evidence="11">The sequence shown here is derived from an EMBL/GenBank/DDBJ whole genome shotgun (WGS) entry which is preliminary data.</text>
</comment>
<evidence type="ECO:0000313" key="12">
    <source>
        <dbReference type="Proteomes" id="UP000559256"/>
    </source>
</evidence>
<feature type="transmembrane region" description="Helical" evidence="10">
    <location>
        <begin position="308"/>
        <end position="331"/>
    </location>
</feature>
<keyword evidence="10" id="KW-0746">Sphingolipid metabolism</keyword>
<evidence type="ECO:0000256" key="6">
    <source>
        <dbReference type="ARBA" id="ARBA00022989"/>
    </source>
</evidence>
<gene>
    <name evidence="11" type="ORF">D9758_003876</name>
</gene>
<sequence>MPICTTCTHWVPHLYTVYQSAYNLRLEQPIHQTNCHAFADPYVEHDTLTLLIDLILLKRGVYRHLLYNRGSPPRRADDSKNSHDEQVTEPQKYVTVRMLDEREWVCSLRKSLKWLDAVAGVLQARWARVLELGGYLVFLDAFIRWSHLHVATSSEVSPWSLETIADFTRIFIGCLAETIAFHSGVLFFSYLVLKVLDFVKSFKQRSPHKLSDIRREFRFSLIPLSLFYSSLTKLFLLFLLTVWRPSNAPVANRNTQEQSNVQSSPLKWSNNTLWSDSSILDALSFMNDDQLDRQWIVRNVLGGMSAGFGLRVILDVHPVFTTIVILFGWLTKTAMAELIGKWVASDEKTGEAWLAYSIP</sequence>
<dbReference type="PANTHER" id="PTHR14467:SF0">
    <property type="entry name" value="PROTEIN ARV1"/>
    <property type="match status" value="1"/>
</dbReference>
<dbReference type="GO" id="GO:0005789">
    <property type="term" value="C:endoplasmic reticulum membrane"/>
    <property type="evidence" value="ECO:0007669"/>
    <property type="project" value="UniProtKB-SubCell"/>
</dbReference>
<dbReference type="GO" id="GO:0032541">
    <property type="term" value="C:cortical endoplasmic reticulum"/>
    <property type="evidence" value="ECO:0007669"/>
    <property type="project" value="TreeGrafter"/>
</dbReference>
<name>A0A8H5GLV4_9AGAR</name>
<keyword evidence="4 10" id="KW-0812">Transmembrane</keyword>
<comment type="similarity">
    <text evidence="2 10">Belongs to the ARV1 family.</text>
</comment>
<comment type="function">
    <text evidence="10">Mediator of sterol homeostasis involved in sterol uptake, trafficking and distribution into membranes.</text>
</comment>
<keyword evidence="5 10" id="KW-0256">Endoplasmic reticulum</keyword>
<keyword evidence="3 10" id="KW-0813">Transport</keyword>
<evidence type="ECO:0000256" key="5">
    <source>
        <dbReference type="ARBA" id="ARBA00022824"/>
    </source>
</evidence>
<comment type="function">
    <text evidence="10">Regulates also the sphingolipid metabolism.</text>
</comment>
<evidence type="ECO:0000256" key="2">
    <source>
        <dbReference type="ARBA" id="ARBA00009187"/>
    </source>
</evidence>